<proteinExistence type="predicted"/>
<dbReference type="Pfam" id="PF13443">
    <property type="entry name" value="HTH_26"/>
    <property type="match status" value="1"/>
</dbReference>
<reference evidence="2 3" key="1">
    <citation type="submission" date="2014-10" db="EMBL/GenBank/DDBJ databases">
        <title>Genome sequencing of Vibrio sinaloensis T08.</title>
        <authorList>
            <person name="Chan K.-G."/>
            <person name="Mohamad N.I."/>
        </authorList>
    </citation>
    <scope>NUCLEOTIDE SEQUENCE [LARGE SCALE GENOMIC DNA]</scope>
    <source>
        <strain evidence="2 3">T08</strain>
    </source>
</reference>
<dbReference type="RefSeq" id="WP_038188576.1">
    <property type="nucleotide sequence ID" value="NZ_JRWP01000004.1"/>
</dbReference>
<dbReference type="SMART" id="SM00530">
    <property type="entry name" value="HTH_XRE"/>
    <property type="match status" value="1"/>
</dbReference>
<evidence type="ECO:0000313" key="3">
    <source>
        <dbReference type="Proteomes" id="UP000030451"/>
    </source>
</evidence>
<dbReference type="GO" id="GO:0003677">
    <property type="term" value="F:DNA binding"/>
    <property type="evidence" value="ECO:0007669"/>
    <property type="project" value="InterPro"/>
</dbReference>
<protein>
    <submittedName>
        <fullName evidence="2">Transcriptional regulator</fullName>
    </submittedName>
</protein>
<sequence>MSECEQVIQALKKQLKSHGVNYQDVAKALDLSEGSVKRLFSNGGSMSLERLSAVCGLINLEMTALFKLAEEESQNLSSLTWEQEKQLVVDKALLLVAVCITNGYRFEQILTQYNLSEPQLIQKLAHLDRLKVIELMPGNRIKLKISSSFSWIAGGPIQQFFQQQVVNTFFHTHFSKNDEKLVMATGLMSLPTNHKLQQRIQRLVKEFYESCNSDNELAMEQRHGTSMVIAMRRWSFPLFDEFEIKDDAGKSRIG</sequence>
<dbReference type="Proteomes" id="UP000030451">
    <property type="component" value="Unassembled WGS sequence"/>
</dbReference>
<dbReference type="InterPro" id="IPR001387">
    <property type="entry name" value="Cro/C1-type_HTH"/>
</dbReference>
<dbReference type="STRING" id="379097.SE23_05410"/>
<comment type="caution">
    <text evidence="2">The sequence shown here is derived from an EMBL/GenBank/DDBJ whole genome shotgun (WGS) entry which is preliminary data.</text>
</comment>
<dbReference type="PROSITE" id="PS50943">
    <property type="entry name" value="HTH_CROC1"/>
    <property type="match status" value="1"/>
</dbReference>
<accession>A0A0A5I364</accession>
<dbReference type="CDD" id="cd00093">
    <property type="entry name" value="HTH_XRE"/>
    <property type="match status" value="1"/>
</dbReference>
<feature type="domain" description="HTH cro/C1-type" evidence="1">
    <location>
        <begin position="11"/>
        <end position="65"/>
    </location>
</feature>
<name>A0A0A5I364_PHOS4</name>
<dbReference type="InterPro" id="IPR010982">
    <property type="entry name" value="Lambda_DNA-bd_dom_sf"/>
</dbReference>
<evidence type="ECO:0000313" key="2">
    <source>
        <dbReference type="EMBL" id="KGY10271.1"/>
    </source>
</evidence>
<evidence type="ECO:0000259" key="1">
    <source>
        <dbReference type="PROSITE" id="PS50943"/>
    </source>
</evidence>
<dbReference type="AlphaFoldDB" id="A0A0A5I364"/>
<gene>
    <name evidence="2" type="ORF">NM06_05000</name>
</gene>
<dbReference type="EMBL" id="JRWP01000004">
    <property type="protein sequence ID" value="KGY10271.1"/>
    <property type="molecule type" value="Genomic_DNA"/>
</dbReference>
<dbReference type="SUPFAM" id="SSF47413">
    <property type="entry name" value="lambda repressor-like DNA-binding domains"/>
    <property type="match status" value="1"/>
</dbReference>
<organism evidence="2 3">
    <name type="scientific">Photobacterium sp. (strain ATCC 43367)</name>
    <dbReference type="NCBI Taxonomy" id="379097"/>
    <lineage>
        <taxon>Bacteria</taxon>
        <taxon>Pseudomonadati</taxon>
        <taxon>Pseudomonadota</taxon>
        <taxon>Gammaproteobacteria</taxon>
        <taxon>Vibrionales</taxon>
        <taxon>Vibrionaceae</taxon>
        <taxon>Vibrio</taxon>
        <taxon>Vibrio oreintalis group</taxon>
    </lineage>
</organism>
<dbReference type="OrthoDB" id="5298444at2"/>